<reference evidence="8 9" key="1">
    <citation type="journal article" date="2015" name="BMC Genomics">
        <title>Insights from the genome of Ophiocordyceps polyrhachis-furcata to pathogenicity and host specificity in insect fungi.</title>
        <authorList>
            <person name="Wichadakul D."/>
            <person name="Kobmoo N."/>
            <person name="Ingsriswang S."/>
            <person name="Tangphatsornruang S."/>
            <person name="Chantasingh D."/>
            <person name="Luangsa-ard J.J."/>
            <person name="Eurwilaichitr L."/>
        </authorList>
    </citation>
    <scope>NUCLEOTIDE SEQUENCE [LARGE SCALE GENOMIC DNA]</scope>
    <source>
        <strain evidence="8 9">BCC 54312</strain>
    </source>
</reference>
<feature type="active site" description="Charge relay system" evidence="6">
    <location>
        <position position="259"/>
    </location>
</feature>
<keyword evidence="7" id="KW-0963">Cytoplasm</keyword>
<dbReference type="GO" id="GO:0018738">
    <property type="term" value="F:S-formylglutathione hydrolase activity"/>
    <property type="evidence" value="ECO:0007669"/>
    <property type="project" value="UniProtKB-EC"/>
</dbReference>
<dbReference type="SUPFAM" id="SSF53474">
    <property type="entry name" value="alpha/beta-Hydrolases"/>
    <property type="match status" value="1"/>
</dbReference>
<evidence type="ECO:0000256" key="4">
    <source>
        <dbReference type="ARBA" id="ARBA00022487"/>
    </source>
</evidence>
<feature type="active site" description="Charge relay system" evidence="6">
    <location>
        <position position="229"/>
    </location>
</feature>
<evidence type="ECO:0000256" key="2">
    <source>
        <dbReference type="ARBA" id="ARBA00012479"/>
    </source>
</evidence>
<accession>A0A367LJT0</accession>
<dbReference type="Gene3D" id="3.40.50.1820">
    <property type="entry name" value="alpha/beta hydrolase"/>
    <property type="match status" value="1"/>
</dbReference>
<dbReference type="STRING" id="1330021.A0A367LJT0"/>
<dbReference type="Proteomes" id="UP000253664">
    <property type="component" value="Unassembled WGS sequence"/>
</dbReference>
<organism evidence="8 9">
    <name type="scientific">Ophiocordyceps polyrhachis-furcata BCC 54312</name>
    <dbReference type="NCBI Taxonomy" id="1330021"/>
    <lineage>
        <taxon>Eukaryota</taxon>
        <taxon>Fungi</taxon>
        <taxon>Dikarya</taxon>
        <taxon>Ascomycota</taxon>
        <taxon>Pezizomycotina</taxon>
        <taxon>Sordariomycetes</taxon>
        <taxon>Hypocreomycetidae</taxon>
        <taxon>Hypocreales</taxon>
        <taxon>Ophiocordycipitaceae</taxon>
        <taxon>Ophiocordyceps</taxon>
    </lineage>
</organism>
<evidence type="ECO:0000256" key="6">
    <source>
        <dbReference type="PIRSR" id="PIRSR614186-1"/>
    </source>
</evidence>
<dbReference type="PANTHER" id="PTHR10061:SF0">
    <property type="entry name" value="S-FORMYLGLUTATHIONE HYDROLASE"/>
    <property type="match status" value="1"/>
</dbReference>
<keyword evidence="4 7" id="KW-0719">Serine esterase</keyword>
<dbReference type="InterPro" id="IPR000801">
    <property type="entry name" value="Esterase-like"/>
</dbReference>
<dbReference type="GO" id="GO:0046294">
    <property type="term" value="P:formaldehyde catabolic process"/>
    <property type="evidence" value="ECO:0007669"/>
    <property type="project" value="InterPro"/>
</dbReference>
<dbReference type="PANTHER" id="PTHR10061">
    <property type="entry name" value="S-FORMYLGLUTATHIONE HYDROLASE"/>
    <property type="match status" value="1"/>
</dbReference>
<dbReference type="EC" id="3.1.2.12" evidence="2 7"/>
<dbReference type="OrthoDB" id="420518at2759"/>
<dbReference type="GO" id="GO:0005829">
    <property type="term" value="C:cytosol"/>
    <property type="evidence" value="ECO:0007669"/>
    <property type="project" value="TreeGrafter"/>
</dbReference>
<dbReference type="AlphaFoldDB" id="A0A367LJT0"/>
<dbReference type="InterPro" id="IPR029058">
    <property type="entry name" value="AB_hydrolase_fold"/>
</dbReference>
<evidence type="ECO:0000313" key="9">
    <source>
        <dbReference type="Proteomes" id="UP000253664"/>
    </source>
</evidence>
<dbReference type="FunFam" id="3.40.50.1820:FF:000002">
    <property type="entry name" value="S-formylglutathione hydrolase"/>
    <property type="match status" value="1"/>
</dbReference>
<feature type="active site" description="Charge relay system" evidence="6">
    <location>
        <position position="151"/>
    </location>
</feature>
<evidence type="ECO:0000256" key="5">
    <source>
        <dbReference type="ARBA" id="ARBA00022801"/>
    </source>
</evidence>
<dbReference type="GO" id="GO:0052689">
    <property type="term" value="F:carboxylic ester hydrolase activity"/>
    <property type="evidence" value="ECO:0007669"/>
    <property type="project" value="UniProtKB-KW"/>
</dbReference>
<evidence type="ECO:0000256" key="3">
    <source>
        <dbReference type="ARBA" id="ARBA00016774"/>
    </source>
</evidence>
<sequence length="282" mass="30771">MAFTIDASVPTCGGILLKLSHQSTSTSTKMSLNLFLPPAATESHPAPLLIYLAGLTCTPDNGAEKAFLQSHASPLGLALLFPDTSPRGSEIAGEKDDYDFGEAASFYLDATAHPWSSTYKMETYLTRELPSLLFDSFPLLSRTHVSIAGHSMGGHGALTLFLRHPTLYRSVSAWAPIANPSQCPWGEKAFRGYLGQDRESWKEHDATELVKTWNKARPISCLIDVGTGDNFYKQGQLLPENFEKAVKEAGIDGVKGYDHSYYFVSSFGEDHIKHAAKALGLL</sequence>
<name>A0A367LJT0_9HYPO</name>
<protein>
    <recommendedName>
        <fullName evidence="3 7">S-formylglutathione hydrolase</fullName>
        <ecNumber evidence="2 7">3.1.2.12</ecNumber>
    </recommendedName>
</protein>
<comment type="similarity">
    <text evidence="1 7">Belongs to the esterase D family.</text>
</comment>
<comment type="subcellular location">
    <subcellularLocation>
        <location evidence="7">Cytoplasm</location>
    </subcellularLocation>
</comment>
<dbReference type="NCBIfam" id="TIGR02821">
    <property type="entry name" value="fghA_ester_D"/>
    <property type="match status" value="1"/>
</dbReference>
<keyword evidence="9" id="KW-1185">Reference proteome</keyword>
<dbReference type="Pfam" id="PF00756">
    <property type="entry name" value="Esterase"/>
    <property type="match status" value="1"/>
</dbReference>
<gene>
    <name evidence="8" type="ORF">L249_6661</name>
</gene>
<dbReference type="InterPro" id="IPR014186">
    <property type="entry name" value="S-formylglutathione_hydrol"/>
</dbReference>
<comment type="function">
    <text evidence="7">Serine hydrolase involved in the detoxification of formaldehyde.</text>
</comment>
<comment type="caution">
    <text evidence="8">The sequence shown here is derived from an EMBL/GenBank/DDBJ whole genome shotgun (WGS) entry which is preliminary data.</text>
</comment>
<dbReference type="EMBL" id="LKCN02000003">
    <property type="protein sequence ID" value="RCI14522.1"/>
    <property type="molecule type" value="Genomic_DNA"/>
</dbReference>
<evidence type="ECO:0000256" key="7">
    <source>
        <dbReference type="RuleBase" id="RU363068"/>
    </source>
</evidence>
<proteinExistence type="inferred from homology"/>
<evidence type="ECO:0000256" key="1">
    <source>
        <dbReference type="ARBA" id="ARBA00005622"/>
    </source>
</evidence>
<evidence type="ECO:0000313" key="8">
    <source>
        <dbReference type="EMBL" id="RCI14522.1"/>
    </source>
</evidence>
<keyword evidence="5 7" id="KW-0378">Hydrolase</keyword>
<comment type="catalytic activity">
    <reaction evidence="7">
        <text>S-formylglutathione + H2O = formate + glutathione + H(+)</text>
        <dbReference type="Rhea" id="RHEA:14961"/>
        <dbReference type="ChEBI" id="CHEBI:15377"/>
        <dbReference type="ChEBI" id="CHEBI:15378"/>
        <dbReference type="ChEBI" id="CHEBI:15740"/>
        <dbReference type="ChEBI" id="CHEBI:57688"/>
        <dbReference type="ChEBI" id="CHEBI:57925"/>
        <dbReference type="EC" id="3.1.2.12"/>
    </reaction>
</comment>